<feature type="region of interest" description="Disordered" evidence="2">
    <location>
        <begin position="1"/>
        <end position="24"/>
    </location>
</feature>
<dbReference type="EMBL" id="JAEPRD010000042">
    <property type="protein sequence ID" value="KAG2204714.1"/>
    <property type="molecule type" value="Genomic_DNA"/>
</dbReference>
<organism evidence="3 4">
    <name type="scientific">Mucor saturninus</name>
    <dbReference type="NCBI Taxonomy" id="64648"/>
    <lineage>
        <taxon>Eukaryota</taxon>
        <taxon>Fungi</taxon>
        <taxon>Fungi incertae sedis</taxon>
        <taxon>Mucoromycota</taxon>
        <taxon>Mucoromycotina</taxon>
        <taxon>Mucoromycetes</taxon>
        <taxon>Mucorales</taxon>
        <taxon>Mucorineae</taxon>
        <taxon>Mucoraceae</taxon>
        <taxon>Mucor</taxon>
    </lineage>
</organism>
<gene>
    <name evidence="3" type="ORF">INT47_012010</name>
</gene>
<protein>
    <submittedName>
        <fullName evidence="3">Uncharacterized protein</fullName>
    </submittedName>
</protein>
<evidence type="ECO:0000313" key="4">
    <source>
        <dbReference type="Proteomes" id="UP000603453"/>
    </source>
</evidence>
<feature type="coiled-coil region" evidence="1">
    <location>
        <begin position="449"/>
        <end position="490"/>
    </location>
</feature>
<dbReference type="Proteomes" id="UP000603453">
    <property type="component" value="Unassembled WGS sequence"/>
</dbReference>
<accession>A0A8H7V850</accession>
<sequence length="687" mass="77678">MGLLSFTKKSRKQEQQRNHTSSKQAFAIASHIPSQAENNHNFEFPLLGSGNDDTTDSSAQNQPELSFMDDIMNELDSVKSINKSSGIMKPPNHKRVSQNKLSPPLLSFDLQKASPSSTTIGLVGTAATSPASIPSEHQQYTAARNMQQQRPRPLINFSNNHNSENNMQRDSTMLNSDDTDSYFSDADNEPIAPRSAMRQIINRASTQAEILNISVINGKKAITPPLPPTTNALNNIKSSPPASTLATTNPAGVTLLDRMKERHRQEVRRSLNNSPFLENQNATKSSPSMPLIFSVEDSPPLSSARPLVQSQSFTSNAQSPITHIPKRPLVNIVRSTSTANDIYGNNSGAITNQTQPEVNIHHRYSAPLQPRNGQVLSTTKSGYIQNVPLFTSAPYQVQESTLVTSEEVFPLNRSVSAYSGFPQQTLLQQQFQHQQQQINMQQQIYQQQQQQQLQQKIQLQIEHQQMQQQLEQQQIQYQLDQKQLQLQEQQRIQQYQLQQLKIQQQQQQYINQAILEKPLIRRDNPPKAIVTELDEDMKPLKSRPLYERLTVYDENHSTDQIATPDTPPPESQQNSSEIVLAKEILLSNSSTSTLTEPKAIFKPKEKTIKLPNKLKKELQGMQLRRSPYSLPDLSTLSNTEQEQENDDIINWNTIQIFHYPYVANSEETCYTQENQTPKIECYPAIQA</sequence>
<keyword evidence="1" id="KW-0175">Coiled coil</keyword>
<feature type="region of interest" description="Disordered" evidence="2">
    <location>
        <begin position="40"/>
        <end position="61"/>
    </location>
</feature>
<comment type="caution">
    <text evidence="3">The sequence shown here is derived from an EMBL/GenBank/DDBJ whole genome shotgun (WGS) entry which is preliminary data.</text>
</comment>
<evidence type="ECO:0000256" key="1">
    <source>
        <dbReference type="SAM" id="Coils"/>
    </source>
</evidence>
<proteinExistence type="predicted"/>
<name>A0A8H7V850_9FUNG</name>
<reference evidence="3" key="1">
    <citation type="submission" date="2020-12" db="EMBL/GenBank/DDBJ databases">
        <title>Metabolic potential, ecology and presence of endohyphal bacteria is reflected in genomic diversity of Mucoromycotina.</title>
        <authorList>
            <person name="Muszewska A."/>
            <person name="Okrasinska A."/>
            <person name="Steczkiewicz K."/>
            <person name="Drgas O."/>
            <person name="Orlowska M."/>
            <person name="Perlinska-Lenart U."/>
            <person name="Aleksandrzak-Piekarczyk T."/>
            <person name="Szatraj K."/>
            <person name="Zielenkiewicz U."/>
            <person name="Pilsyk S."/>
            <person name="Malc E."/>
            <person name="Mieczkowski P."/>
            <person name="Kruszewska J.S."/>
            <person name="Biernat P."/>
            <person name="Pawlowska J."/>
        </authorList>
    </citation>
    <scope>NUCLEOTIDE SEQUENCE</scope>
    <source>
        <strain evidence="3">WA0000017839</strain>
    </source>
</reference>
<dbReference type="OrthoDB" id="2282757at2759"/>
<evidence type="ECO:0000256" key="2">
    <source>
        <dbReference type="SAM" id="MobiDB-lite"/>
    </source>
</evidence>
<dbReference type="AlphaFoldDB" id="A0A8H7V850"/>
<keyword evidence="4" id="KW-1185">Reference proteome</keyword>
<evidence type="ECO:0000313" key="3">
    <source>
        <dbReference type="EMBL" id="KAG2204714.1"/>
    </source>
</evidence>